<dbReference type="InterPro" id="IPR029058">
    <property type="entry name" value="AB_hydrolase_fold"/>
</dbReference>
<proteinExistence type="predicted"/>
<evidence type="ECO:0000313" key="3">
    <source>
        <dbReference type="Proteomes" id="UP000198935"/>
    </source>
</evidence>
<feature type="domain" description="Serine aminopeptidase S33" evidence="1">
    <location>
        <begin position="8"/>
        <end position="243"/>
    </location>
</feature>
<dbReference type="AlphaFoldDB" id="A0A1H3RVU3"/>
<reference evidence="3" key="1">
    <citation type="submission" date="2016-10" db="EMBL/GenBank/DDBJ databases">
        <authorList>
            <person name="Varghese N."/>
            <person name="Submissions S."/>
        </authorList>
    </citation>
    <scope>NUCLEOTIDE SEQUENCE [LARGE SCALE GENOMIC DNA]</scope>
    <source>
        <strain evidence="3">SP</strain>
    </source>
</reference>
<keyword evidence="3" id="KW-1185">Reference proteome</keyword>
<dbReference type="Gene3D" id="3.40.50.1820">
    <property type="entry name" value="alpha/beta hydrolase"/>
    <property type="match status" value="1"/>
</dbReference>
<protein>
    <submittedName>
        <fullName evidence="2">Lysophospholipase</fullName>
    </submittedName>
</protein>
<organism evidence="2 3">
    <name type="scientific">Evansella caseinilytica</name>
    <dbReference type="NCBI Taxonomy" id="1503961"/>
    <lineage>
        <taxon>Bacteria</taxon>
        <taxon>Bacillati</taxon>
        <taxon>Bacillota</taxon>
        <taxon>Bacilli</taxon>
        <taxon>Bacillales</taxon>
        <taxon>Bacillaceae</taxon>
        <taxon>Evansella</taxon>
    </lineage>
</organism>
<name>A0A1H3RVU3_9BACI</name>
<dbReference type="OrthoDB" id="9806902at2"/>
<dbReference type="STRING" id="1503961.SAMN05421736_10985"/>
<dbReference type="InterPro" id="IPR000073">
    <property type="entry name" value="AB_hydrolase_1"/>
</dbReference>
<evidence type="ECO:0000313" key="2">
    <source>
        <dbReference type="EMBL" id="SDZ29782.1"/>
    </source>
</evidence>
<sequence>MWKWEAKDAKGVIVIVHGAGEYHARYRWTVQQLNRLHYHVIMGDLPGQGTTSGARGHVKSFQQYIAVVKRWLEEARTYQLPIILFGHSMGGLISIHTTLSLKKKELPDVLLLSSPCLGLKNEPHRLKKAAASFLNIVSPGMRFSSGQSGMGTRDEAMRQRDAADPLLIKRVSVRWYKELTKAMQAAQQKADSFPDVPLLVTQSGEDRIVDKEAVRSWFDNLAVTDKYFKEWDGLYHEVLNEPEKNKVLAHLLGFVTIHISLLECVQKDNGSA</sequence>
<dbReference type="PRINTS" id="PR00111">
    <property type="entry name" value="ABHYDROLASE"/>
</dbReference>
<dbReference type="PANTHER" id="PTHR11614">
    <property type="entry name" value="PHOSPHOLIPASE-RELATED"/>
    <property type="match status" value="1"/>
</dbReference>
<dbReference type="InterPro" id="IPR022742">
    <property type="entry name" value="Hydrolase_4"/>
</dbReference>
<dbReference type="SUPFAM" id="SSF53474">
    <property type="entry name" value="alpha/beta-Hydrolases"/>
    <property type="match status" value="1"/>
</dbReference>
<accession>A0A1H3RVU3</accession>
<evidence type="ECO:0000259" key="1">
    <source>
        <dbReference type="Pfam" id="PF12146"/>
    </source>
</evidence>
<dbReference type="Pfam" id="PF12146">
    <property type="entry name" value="Hydrolase_4"/>
    <property type="match status" value="1"/>
</dbReference>
<dbReference type="InterPro" id="IPR051044">
    <property type="entry name" value="MAG_DAG_Lipase"/>
</dbReference>
<dbReference type="Proteomes" id="UP000198935">
    <property type="component" value="Unassembled WGS sequence"/>
</dbReference>
<dbReference type="EMBL" id="FNPI01000009">
    <property type="protein sequence ID" value="SDZ29782.1"/>
    <property type="molecule type" value="Genomic_DNA"/>
</dbReference>
<gene>
    <name evidence="2" type="ORF">SAMN05421736_10985</name>
</gene>